<organism evidence="2 3">
    <name type="scientific">Saguinus oedipus</name>
    <name type="common">Cotton-top tamarin</name>
    <name type="synonym">Oedipomidas oedipus</name>
    <dbReference type="NCBI Taxonomy" id="9490"/>
    <lineage>
        <taxon>Eukaryota</taxon>
        <taxon>Metazoa</taxon>
        <taxon>Chordata</taxon>
        <taxon>Craniata</taxon>
        <taxon>Vertebrata</taxon>
        <taxon>Euteleostomi</taxon>
        <taxon>Mammalia</taxon>
        <taxon>Eutheria</taxon>
        <taxon>Euarchontoglires</taxon>
        <taxon>Primates</taxon>
        <taxon>Haplorrhini</taxon>
        <taxon>Platyrrhini</taxon>
        <taxon>Cebidae</taxon>
        <taxon>Callitrichinae</taxon>
        <taxon>Saguinus</taxon>
    </lineage>
</organism>
<feature type="region of interest" description="Disordered" evidence="1">
    <location>
        <begin position="53"/>
        <end position="96"/>
    </location>
</feature>
<proteinExistence type="predicted"/>
<evidence type="ECO:0000256" key="1">
    <source>
        <dbReference type="SAM" id="MobiDB-lite"/>
    </source>
</evidence>
<evidence type="ECO:0000313" key="3">
    <source>
        <dbReference type="Proteomes" id="UP001266305"/>
    </source>
</evidence>
<feature type="region of interest" description="Disordered" evidence="1">
    <location>
        <begin position="1"/>
        <end position="33"/>
    </location>
</feature>
<dbReference type="EMBL" id="JASSZA010000022">
    <property type="protein sequence ID" value="KAK2084278.1"/>
    <property type="molecule type" value="Genomic_DNA"/>
</dbReference>
<evidence type="ECO:0000313" key="2">
    <source>
        <dbReference type="EMBL" id="KAK2084278.1"/>
    </source>
</evidence>
<comment type="caution">
    <text evidence="2">The sequence shown here is derived from an EMBL/GenBank/DDBJ whole genome shotgun (WGS) entry which is preliminary data.</text>
</comment>
<feature type="compositionally biased region" description="Low complexity" evidence="1">
    <location>
        <begin position="56"/>
        <end position="70"/>
    </location>
</feature>
<keyword evidence="3" id="KW-1185">Reference proteome</keyword>
<sequence>MAQVSSSPQSCGSSRSPRSCGSSWNPQTAGHCHCHSSWSSEVCVGGTGGVCGGSGSSHPPQSCSSPQSWSHNKKRLEVDMGLGTGEGILGDTWEDT</sequence>
<protein>
    <submittedName>
        <fullName evidence="2">Uncharacterized protein</fullName>
    </submittedName>
</protein>
<reference evidence="2 3" key="1">
    <citation type="submission" date="2023-05" db="EMBL/GenBank/DDBJ databases">
        <title>B98-5 Cell Line De Novo Hybrid Assembly: An Optical Mapping Approach.</title>
        <authorList>
            <person name="Kananen K."/>
            <person name="Auerbach J.A."/>
            <person name="Kautto E."/>
            <person name="Blachly J.S."/>
        </authorList>
    </citation>
    <scope>NUCLEOTIDE SEQUENCE [LARGE SCALE GENOMIC DNA]</scope>
    <source>
        <strain evidence="2">B95-8</strain>
        <tissue evidence="2">Cell line</tissue>
    </source>
</reference>
<gene>
    <name evidence="2" type="ORF">P7K49_037311</name>
</gene>
<accession>A0ABQ9TIK9</accession>
<feature type="compositionally biased region" description="Low complexity" evidence="1">
    <location>
        <begin position="1"/>
        <end position="23"/>
    </location>
</feature>
<name>A0ABQ9TIK9_SAGOE</name>
<dbReference type="Proteomes" id="UP001266305">
    <property type="component" value="Unassembled WGS sequence"/>
</dbReference>